<dbReference type="Proteomes" id="UP001279734">
    <property type="component" value="Unassembled WGS sequence"/>
</dbReference>
<organism evidence="1 2">
    <name type="scientific">Nepenthes gracilis</name>
    <name type="common">Slender pitcher plant</name>
    <dbReference type="NCBI Taxonomy" id="150966"/>
    <lineage>
        <taxon>Eukaryota</taxon>
        <taxon>Viridiplantae</taxon>
        <taxon>Streptophyta</taxon>
        <taxon>Embryophyta</taxon>
        <taxon>Tracheophyta</taxon>
        <taxon>Spermatophyta</taxon>
        <taxon>Magnoliopsida</taxon>
        <taxon>eudicotyledons</taxon>
        <taxon>Gunneridae</taxon>
        <taxon>Pentapetalae</taxon>
        <taxon>Caryophyllales</taxon>
        <taxon>Nepenthaceae</taxon>
        <taxon>Nepenthes</taxon>
    </lineage>
</organism>
<evidence type="ECO:0000313" key="2">
    <source>
        <dbReference type="Proteomes" id="UP001279734"/>
    </source>
</evidence>
<evidence type="ECO:0000313" key="1">
    <source>
        <dbReference type="EMBL" id="GMH13789.1"/>
    </source>
</evidence>
<dbReference type="EMBL" id="BSYO01000013">
    <property type="protein sequence ID" value="GMH13789.1"/>
    <property type="molecule type" value="Genomic_DNA"/>
</dbReference>
<dbReference type="AlphaFoldDB" id="A0AAD3SN49"/>
<sequence>MNKLSNFKDHECQDQYKEQVVAQQQTIDNRFNMMDIRQLLQLTQHPVQQTNQQPQFQIRAAEQPSLYRLLTDIAKLSSEGKNLGSNSSRK</sequence>
<keyword evidence="2" id="KW-1185">Reference proteome</keyword>
<comment type="caution">
    <text evidence="1">The sequence shown here is derived from an EMBL/GenBank/DDBJ whole genome shotgun (WGS) entry which is preliminary data.</text>
</comment>
<gene>
    <name evidence="1" type="ORF">Nepgr_015630</name>
</gene>
<proteinExistence type="predicted"/>
<reference evidence="1" key="1">
    <citation type="submission" date="2023-05" db="EMBL/GenBank/DDBJ databases">
        <title>Nepenthes gracilis genome sequencing.</title>
        <authorList>
            <person name="Fukushima K."/>
        </authorList>
    </citation>
    <scope>NUCLEOTIDE SEQUENCE</scope>
    <source>
        <strain evidence="1">SING2019-196</strain>
    </source>
</reference>
<protein>
    <submittedName>
        <fullName evidence="1">Uncharacterized protein</fullName>
    </submittedName>
</protein>
<accession>A0AAD3SN49</accession>
<name>A0AAD3SN49_NEPGR</name>